<dbReference type="GO" id="GO:0046872">
    <property type="term" value="F:metal ion binding"/>
    <property type="evidence" value="ECO:0007669"/>
    <property type="project" value="UniProtKB-KW"/>
</dbReference>
<evidence type="ECO:0000256" key="12">
    <source>
        <dbReference type="ARBA" id="ARBA00029903"/>
    </source>
</evidence>
<feature type="domain" description="Phospholipase A2-like central" evidence="14">
    <location>
        <begin position="150"/>
        <end position="244"/>
    </location>
</feature>
<keyword evidence="5" id="KW-0964">Secreted</keyword>
<evidence type="ECO:0000256" key="4">
    <source>
        <dbReference type="ARBA" id="ARBA00021721"/>
    </source>
</evidence>
<evidence type="ECO:0000256" key="5">
    <source>
        <dbReference type="ARBA" id="ARBA00022525"/>
    </source>
</evidence>
<dbReference type="FunFam" id="1.20.90.10:FF:000002">
    <property type="entry name" value="Phospholipase A2 group III"/>
    <property type="match status" value="1"/>
</dbReference>
<evidence type="ECO:0000313" key="15">
    <source>
        <dbReference type="EMBL" id="KAK9737434.1"/>
    </source>
</evidence>
<dbReference type="CDD" id="cd04704">
    <property type="entry name" value="PLA2_bee_venom_like"/>
    <property type="match status" value="1"/>
</dbReference>
<accession>A0AAW1LUC3</accession>
<sequence>MRLSNEVVLYGVLFVLCFIGTHAGFGQAREQRDAGLKTYSGQRVNNSSLRMVYFYDQTVAVVELGPKKLLLNCELIEVYEPEEALKSLGELQKVSRPVAISFPEMMTLMSQCQQVDSFRNHRMRSTSSANSANGRSSLLNNNPLTLLSGIIPGTKWCGTGDIAKDYHDLGAEASVDRCCRTHDLCPVKVRAYTKRYNLTNNSLYTKSHCKCDDELYKCLKGSDSPTAHIMGNVYFNLIQVPCVDEGQKGRRRFRGARNNF</sequence>
<dbReference type="PANTHER" id="PTHR12253">
    <property type="entry name" value="RH14732P"/>
    <property type="match status" value="1"/>
</dbReference>
<evidence type="ECO:0000256" key="11">
    <source>
        <dbReference type="ARBA" id="ARBA00023157"/>
    </source>
</evidence>
<keyword evidence="10" id="KW-0443">Lipid metabolism</keyword>
<dbReference type="InterPro" id="IPR036444">
    <property type="entry name" value="PLipase_A2_dom_sf"/>
</dbReference>
<dbReference type="Gene3D" id="1.20.90.10">
    <property type="entry name" value="Phospholipase A2 domain"/>
    <property type="match status" value="1"/>
</dbReference>
<dbReference type="SUPFAM" id="SSF48619">
    <property type="entry name" value="Phospholipase A2, PLA2"/>
    <property type="match status" value="1"/>
</dbReference>
<evidence type="ECO:0000256" key="6">
    <source>
        <dbReference type="ARBA" id="ARBA00022723"/>
    </source>
</evidence>
<dbReference type="GO" id="GO:0006644">
    <property type="term" value="P:phospholipid metabolic process"/>
    <property type="evidence" value="ECO:0007669"/>
    <property type="project" value="InterPro"/>
</dbReference>
<keyword evidence="7" id="KW-0378">Hydrolase</keyword>
<proteinExistence type="predicted"/>
<dbReference type="InterPro" id="IPR033113">
    <property type="entry name" value="PLA2_histidine"/>
</dbReference>
<dbReference type="AlphaFoldDB" id="A0AAW1LUC3"/>
<feature type="signal peptide" evidence="13">
    <location>
        <begin position="1"/>
        <end position="23"/>
    </location>
</feature>
<evidence type="ECO:0000256" key="2">
    <source>
        <dbReference type="ARBA" id="ARBA00004613"/>
    </source>
</evidence>
<keyword evidence="9" id="KW-0442">Lipid degradation</keyword>
<keyword evidence="8" id="KW-0106">Calcium</keyword>
<comment type="cofactor">
    <cofactor evidence="1">
        <name>Ca(2+)</name>
        <dbReference type="ChEBI" id="CHEBI:29108"/>
    </cofactor>
</comment>
<dbReference type="GO" id="GO:0050482">
    <property type="term" value="P:arachidonate secretion"/>
    <property type="evidence" value="ECO:0007669"/>
    <property type="project" value="InterPro"/>
</dbReference>
<dbReference type="PROSITE" id="PS00118">
    <property type="entry name" value="PA2_HIS"/>
    <property type="match status" value="1"/>
</dbReference>
<keyword evidence="13" id="KW-0732">Signal</keyword>
<gene>
    <name evidence="15" type="ORF">QE152_g10722</name>
</gene>
<dbReference type="GO" id="GO:0016042">
    <property type="term" value="P:lipid catabolic process"/>
    <property type="evidence" value="ECO:0007669"/>
    <property type="project" value="UniProtKB-KW"/>
</dbReference>
<keyword evidence="6" id="KW-0479">Metal-binding</keyword>
<name>A0AAW1LUC3_POPJA</name>
<dbReference type="Pfam" id="PF05826">
    <property type="entry name" value="Phospholip_A2_2"/>
    <property type="match status" value="1"/>
</dbReference>
<evidence type="ECO:0000313" key="16">
    <source>
        <dbReference type="Proteomes" id="UP001458880"/>
    </source>
</evidence>
<protein>
    <recommendedName>
        <fullName evidence="4">Phospholipase A2</fullName>
        <ecNumber evidence="3">3.1.1.4</ecNumber>
    </recommendedName>
    <alternativeName>
        <fullName evidence="12">Phosphatidylcholine 2-acylhydrolase</fullName>
    </alternativeName>
</protein>
<evidence type="ECO:0000256" key="3">
    <source>
        <dbReference type="ARBA" id="ARBA00013278"/>
    </source>
</evidence>
<feature type="chain" id="PRO_5043508788" description="Phospholipase A2" evidence="13">
    <location>
        <begin position="24"/>
        <end position="260"/>
    </location>
</feature>
<evidence type="ECO:0000256" key="7">
    <source>
        <dbReference type="ARBA" id="ARBA00022801"/>
    </source>
</evidence>
<evidence type="ECO:0000256" key="10">
    <source>
        <dbReference type="ARBA" id="ARBA00023098"/>
    </source>
</evidence>
<evidence type="ECO:0000256" key="13">
    <source>
        <dbReference type="SAM" id="SignalP"/>
    </source>
</evidence>
<dbReference type="GO" id="GO:0005576">
    <property type="term" value="C:extracellular region"/>
    <property type="evidence" value="ECO:0007669"/>
    <property type="project" value="UniProtKB-SubCell"/>
</dbReference>
<comment type="caution">
    <text evidence="15">The sequence shown here is derived from an EMBL/GenBank/DDBJ whole genome shotgun (WGS) entry which is preliminary data.</text>
</comment>
<comment type="subcellular location">
    <subcellularLocation>
        <location evidence="2">Secreted</location>
    </subcellularLocation>
</comment>
<evidence type="ECO:0000256" key="9">
    <source>
        <dbReference type="ARBA" id="ARBA00022963"/>
    </source>
</evidence>
<evidence type="ECO:0000256" key="1">
    <source>
        <dbReference type="ARBA" id="ARBA00001913"/>
    </source>
</evidence>
<evidence type="ECO:0000259" key="14">
    <source>
        <dbReference type="Pfam" id="PF05826"/>
    </source>
</evidence>
<dbReference type="InterPro" id="IPR016090">
    <property type="entry name" value="PLA2-like_dom"/>
</dbReference>
<dbReference type="Proteomes" id="UP001458880">
    <property type="component" value="Unassembled WGS sequence"/>
</dbReference>
<dbReference type="GO" id="GO:0004623">
    <property type="term" value="F:phospholipase A2 activity"/>
    <property type="evidence" value="ECO:0007669"/>
    <property type="project" value="UniProtKB-EC"/>
</dbReference>
<evidence type="ECO:0000256" key="8">
    <source>
        <dbReference type="ARBA" id="ARBA00022837"/>
    </source>
</evidence>
<organism evidence="15 16">
    <name type="scientific">Popillia japonica</name>
    <name type="common">Japanese beetle</name>
    <dbReference type="NCBI Taxonomy" id="7064"/>
    <lineage>
        <taxon>Eukaryota</taxon>
        <taxon>Metazoa</taxon>
        <taxon>Ecdysozoa</taxon>
        <taxon>Arthropoda</taxon>
        <taxon>Hexapoda</taxon>
        <taxon>Insecta</taxon>
        <taxon>Pterygota</taxon>
        <taxon>Neoptera</taxon>
        <taxon>Endopterygota</taxon>
        <taxon>Coleoptera</taxon>
        <taxon>Polyphaga</taxon>
        <taxon>Scarabaeiformia</taxon>
        <taxon>Scarabaeidae</taxon>
        <taxon>Rutelinae</taxon>
        <taxon>Popillia</taxon>
    </lineage>
</organism>
<dbReference type="EMBL" id="JASPKY010000100">
    <property type="protein sequence ID" value="KAK9737434.1"/>
    <property type="molecule type" value="Genomic_DNA"/>
</dbReference>
<keyword evidence="11" id="KW-1015">Disulfide bond</keyword>
<dbReference type="EC" id="3.1.1.4" evidence="3"/>
<reference evidence="15 16" key="1">
    <citation type="journal article" date="2024" name="BMC Genomics">
        <title>De novo assembly and annotation of Popillia japonica's genome with initial clues to its potential as an invasive pest.</title>
        <authorList>
            <person name="Cucini C."/>
            <person name="Boschi S."/>
            <person name="Funari R."/>
            <person name="Cardaioli E."/>
            <person name="Iannotti N."/>
            <person name="Marturano G."/>
            <person name="Paoli F."/>
            <person name="Bruttini M."/>
            <person name="Carapelli A."/>
            <person name="Frati F."/>
            <person name="Nardi F."/>
        </authorList>
    </citation>
    <scope>NUCLEOTIDE SEQUENCE [LARGE SCALE GENOMIC DNA]</scope>
    <source>
        <strain evidence="15">DMR45628</strain>
    </source>
</reference>
<keyword evidence="16" id="KW-1185">Reference proteome</keyword>